<reference evidence="5 6" key="1">
    <citation type="submission" date="2016-04" db="EMBL/GenBank/DDBJ databases">
        <title>Draft Genome Sequences of Staphylococcus capitis Strain H36, S. capitis Strain H65, S. cohnii Strain H62, S. hominis Strain H69, Mycobacterium iranicum Strain H39, Plantibacter sp. Strain H53, Pseudomonas oryzihabitans Strain H72, and Microbacterium sp. Strain H83, isolated from residential settings.</title>
        <authorList>
            <person name="Lymperopoulou D."/>
            <person name="Adams R.I."/>
            <person name="Lindow S."/>
            <person name="Coil D.A."/>
            <person name="Jospin G."/>
            <person name="Eisen J.A."/>
        </authorList>
    </citation>
    <scope>NUCLEOTIDE SEQUENCE [LARGE SCALE GENOMIC DNA]</scope>
    <source>
        <strain evidence="5 6">H39</strain>
    </source>
</reference>
<dbReference type="SUPFAM" id="SSF48008">
    <property type="entry name" value="GntR ligand-binding domain-like"/>
    <property type="match status" value="1"/>
</dbReference>
<name>A0A178LW02_MYCIR</name>
<evidence type="ECO:0000313" key="5">
    <source>
        <dbReference type="EMBL" id="OAN37749.1"/>
    </source>
</evidence>
<dbReference type="InterPro" id="IPR008920">
    <property type="entry name" value="TF_FadR/GntR_C"/>
</dbReference>
<dbReference type="AlphaFoldDB" id="A0A178LW02"/>
<dbReference type="PROSITE" id="PS50949">
    <property type="entry name" value="HTH_GNTR"/>
    <property type="match status" value="1"/>
</dbReference>
<dbReference type="Pfam" id="PF00392">
    <property type="entry name" value="GntR"/>
    <property type="match status" value="1"/>
</dbReference>
<feature type="domain" description="HTH gntR-type" evidence="4">
    <location>
        <begin position="17"/>
        <end position="84"/>
    </location>
</feature>
<dbReference type="SMART" id="SM00895">
    <property type="entry name" value="FCD"/>
    <property type="match status" value="1"/>
</dbReference>
<sequence>MSDDLAQLAARRSQGYQSVGAMVYEILREAIIDGTLKPGRKLRQEVLAETIGVSRVPVRSALIQLEADGLVELQDRRGAVVKSLTSEQVHEIYEIRMVLETHALRQSMASMTEERLALLHELAQVVDSEKEGGSFVDARSQFYSELYDAKRQPMLWSLIEQLRLKVGRYLLGWRLVDAGEHTHERLLDAVARGDVDGAVADVSHHLEKVRDKVLALLESESESA</sequence>
<dbReference type="InterPro" id="IPR036388">
    <property type="entry name" value="WH-like_DNA-bd_sf"/>
</dbReference>
<evidence type="ECO:0000313" key="6">
    <source>
        <dbReference type="Proteomes" id="UP000078396"/>
    </source>
</evidence>
<dbReference type="Gene3D" id="1.10.10.10">
    <property type="entry name" value="Winged helix-like DNA-binding domain superfamily/Winged helix DNA-binding domain"/>
    <property type="match status" value="1"/>
</dbReference>
<dbReference type="Proteomes" id="UP000078396">
    <property type="component" value="Unassembled WGS sequence"/>
</dbReference>
<dbReference type="GO" id="GO:0003677">
    <property type="term" value="F:DNA binding"/>
    <property type="evidence" value="ECO:0007669"/>
    <property type="project" value="UniProtKB-KW"/>
</dbReference>
<dbReference type="InterPro" id="IPR036390">
    <property type="entry name" value="WH_DNA-bd_sf"/>
</dbReference>
<dbReference type="Gene3D" id="1.20.120.530">
    <property type="entry name" value="GntR ligand-binding domain-like"/>
    <property type="match status" value="1"/>
</dbReference>
<comment type="caution">
    <text evidence="5">The sequence shown here is derived from an EMBL/GenBank/DDBJ whole genome shotgun (WGS) entry which is preliminary data.</text>
</comment>
<protein>
    <recommendedName>
        <fullName evidence="4">HTH gntR-type domain-containing protein</fullName>
    </recommendedName>
</protein>
<dbReference type="InterPro" id="IPR000524">
    <property type="entry name" value="Tscrpt_reg_HTH_GntR"/>
</dbReference>
<accession>A0A178LW02</accession>
<dbReference type="SUPFAM" id="SSF46785">
    <property type="entry name" value="Winged helix' DNA-binding domain"/>
    <property type="match status" value="1"/>
</dbReference>
<evidence type="ECO:0000259" key="4">
    <source>
        <dbReference type="PROSITE" id="PS50949"/>
    </source>
</evidence>
<dbReference type="GO" id="GO:0003700">
    <property type="term" value="F:DNA-binding transcription factor activity"/>
    <property type="evidence" value="ECO:0007669"/>
    <property type="project" value="InterPro"/>
</dbReference>
<organism evidence="5 6">
    <name type="scientific">Mycolicibacterium iranicum</name>
    <name type="common">Mycobacterium iranicum</name>
    <dbReference type="NCBI Taxonomy" id="912594"/>
    <lineage>
        <taxon>Bacteria</taxon>
        <taxon>Bacillati</taxon>
        <taxon>Actinomycetota</taxon>
        <taxon>Actinomycetes</taxon>
        <taxon>Mycobacteriales</taxon>
        <taxon>Mycobacteriaceae</taxon>
        <taxon>Mycolicibacterium</taxon>
    </lineage>
</organism>
<dbReference type="PANTHER" id="PTHR43537">
    <property type="entry name" value="TRANSCRIPTIONAL REGULATOR, GNTR FAMILY"/>
    <property type="match status" value="1"/>
</dbReference>
<keyword evidence="2" id="KW-0238">DNA-binding</keyword>
<dbReference type="Pfam" id="PF07729">
    <property type="entry name" value="FCD"/>
    <property type="match status" value="1"/>
</dbReference>
<keyword evidence="3" id="KW-0804">Transcription</keyword>
<dbReference type="InterPro" id="IPR011711">
    <property type="entry name" value="GntR_C"/>
</dbReference>
<proteinExistence type="predicted"/>
<dbReference type="PANTHER" id="PTHR43537:SF41">
    <property type="entry name" value="TRANSCRIPTIONAL REGULATORY PROTEIN"/>
    <property type="match status" value="1"/>
</dbReference>
<gene>
    <name evidence="5" type="ORF">A4X20_21730</name>
</gene>
<dbReference type="CDD" id="cd07377">
    <property type="entry name" value="WHTH_GntR"/>
    <property type="match status" value="1"/>
</dbReference>
<evidence type="ECO:0000256" key="2">
    <source>
        <dbReference type="ARBA" id="ARBA00023125"/>
    </source>
</evidence>
<dbReference type="SMART" id="SM00345">
    <property type="entry name" value="HTH_GNTR"/>
    <property type="match status" value="1"/>
</dbReference>
<keyword evidence="1" id="KW-0805">Transcription regulation</keyword>
<evidence type="ECO:0000256" key="3">
    <source>
        <dbReference type="ARBA" id="ARBA00023163"/>
    </source>
</evidence>
<dbReference type="EMBL" id="LWCS01000025">
    <property type="protein sequence ID" value="OAN37749.1"/>
    <property type="molecule type" value="Genomic_DNA"/>
</dbReference>
<evidence type="ECO:0000256" key="1">
    <source>
        <dbReference type="ARBA" id="ARBA00023015"/>
    </source>
</evidence>